<dbReference type="HOGENOM" id="CLU_1757136_0_0_0"/>
<dbReference type="KEGG" id="plm:Plim_2608"/>
<proteinExistence type="predicted"/>
<name>D5SQH0_PLAL2</name>
<dbReference type="AlphaFoldDB" id="D5SQH0"/>
<reference evidence="1 2" key="1">
    <citation type="journal article" date="2010" name="Stand. Genomic Sci.">
        <title>Complete genome sequence of Planctomyces limnophilus type strain (Mu 290).</title>
        <authorList>
            <person name="Labutti K."/>
            <person name="Sikorski J."/>
            <person name="Schneider S."/>
            <person name="Nolan M."/>
            <person name="Lucas S."/>
            <person name="Glavina Del Rio T."/>
            <person name="Tice H."/>
            <person name="Cheng J.F."/>
            <person name="Goodwin L."/>
            <person name="Pitluck S."/>
            <person name="Liolios K."/>
            <person name="Ivanova N."/>
            <person name="Mavromatis K."/>
            <person name="Mikhailova N."/>
            <person name="Pati A."/>
            <person name="Chen A."/>
            <person name="Palaniappan K."/>
            <person name="Land M."/>
            <person name="Hauser L."/>
            <person name="Chang Y.J."/>
            <person name="Jeffries C.D."/>
            <person name="Tindall B.J."/>
            <person name="Rohde M."/>
            <person name="Goker M."/>
            <person name="Woyke T."/>
            <person name="Bristow J."/>
            <person name="Eisen J.A."/>
            <person name="Markowitz V."/>
            <person name="Hugenholtz P."/>
            <person name="Kyrpides N.C."/>
            <person name="Klenk H.P."/>
            <person name="Lapidus A."/>
        </authorList>
    </citation>
    <scope>NUCLEOTIDE SEQUENCE [LARGE SCALE GENOMIC DNA]</scope>
    <source>
        <strain evidence="2">ATCC 43296 / DSM 3776 / IFAM 1008 / 290</strain>
    </source>
</reference>
<dbReference type="EMBL" id="CP001744">
    <property type="protein sequence ID" value="ADG68432.1"/>
    <property type="molecule type" value="Genomic_DNA"/>
</dbReference>
<organism evidence="1 2">
    <name type="scientific">Planctopirus limnophila (strain ATCC 43296 / DSM 3776 / IFAM 1008 / Mu 290)</name>
    <name type="common">Planctomyces limnophilus</name>
    <dbReference type="NCBI Taxonomy" id="521674"/>
    <lineage>
        <taxon>Bacteria</taxon>
        <taxon>Pseudomonadati</taxon>
        <taxon>Planctomycetota</taxon>
        <taxon>Planctomycetia</taxon>
        <taxon>Planctomycetales</taxon>
        <taxon>Planctomycetaceae</taxon>
        <taxon>Planctopirus</taxon>
    </lineage>
</organism>
<keyword evidence="2" id="KW-1185">Reference proteome</keyword>
<accession>D5SQH0</accession>
<gene>
    <name evidence="1" type="ordered locus">Plim_2608</name>
</gene>
<sequence>MPAEIQGDCESCGHRWETISLTYRIGPIDYQKDNLRSLWCPQCMLELHCVQSIDRNAWVRWLRSNEEFLTRSRFARHVCEAISGMVSNGPWYAPVKVELPEIPCPRCQTLLELEIEGQKTAICPGCNQRSGKLAICAMVSVVYPDGIP</sequence>
<dbReference type="Proteomes" id="UP000002220">
    <property type="component" value="Chromosome"/>
</dbReference>
<evidence type="ECO:0000313" key="2">
    <source>
        <dbReference type="Proteomes" id="UP000002220"/>
    </source>
</evidence>
<protein>
    <submittedName>
        <fullName evidence="1">Uncharacterized protein</fullName>
    </submittedName>
</protein>
<evidence type="ECO:0000313" key="1">
    <source>
        <dbReference type="EMBL" id="ADG68432.1"/>
    </source>
</evidence>